<comment type="similarity">
    <text evidence="2 11">Belongs to the WhiB family.</text>
</comment>
<protein>
    <recommendedName>
        <fullName evidence="11">Transcriptional regulator WhiB</fullName>
    </recommendedName>
</protein>
<feature type="binding site" evidence="11">
    <location>
        <position position="57"/>
    </location>
    <ligand>
        <name>[4Fe-4S] cluster</name>
        <dbReference type="ChEBI" id="CHEBI:49883"/>
    </ligand>
</feature>
<dbReference type="InterPro" id="IPR003482">
    <property type="entry name" value="Whib"/>
</dbReference>
<organism evidence="13 14">
    <name type="scientific">Streptomyces erythrochromogenes</name>
    <dbReference type="NCBI Taxonomy" id="285574"/>
    <lineage>
        <taxon>Bacteria</taxon>
        <taxon>Bacillati</taxon>
        <taxon>Actinomycetota</taxon>
        <taxon>Actinomycetes</taxon>
        <taxon>Kitasatosporales</taxon>
        <taxon>Streptomycetaceae</taxon>
        <taxon>Streptomyces</taxon>
    </lineage>
</organism>
<evidence type="ECO:0000256" key="9">
    <source>
        <dbReference type="ARBA" id="ARBA00023157"/>
    </source>
</evidence>
<gene>
    <name evidence="11" type="primary">whiB</name>
    <name evidence="13" type="ORF">OHA91_35780</name>
</gene>
<accession>A0ABZ1QPJ1</accession>
<comment type="PTM">
    <text evidence="11">Upon Fe-S cluster removal intramolecular disulfide bonds are formed.</text>
</comment>
<evidence type="ECO:0000256" key="2">
    <source>
        <dbReference type="ARBA" id="ARBA00006597"/>
    </source>
</evidence>
<feature type="binding site" evidence="11">
    <location>
        <position position="54"/>
    </location>
    <ligand>
        <name>[4Fe-4S] cluster</name>
        <dbReference type="ChEBI" id="CHEBI:49883"/>
    </ligand>
</feature>
<reference evidence="13" key="1">
    <citation type="submission" date="2022-10" db="EMBL/GenBank/DDBJ databases">
        <title>The complete genomes of actinobacterial strains from the NBC collection.</title>
        <authorList>
            <person name="Joergensen T.S."/>
            <person name="Alvarez Arevalo M."/>
            <person name="Sterndorff E.B."/>
            <person name="Faurdal D."/>
            <person name="Vuksanovic O."/>
            <person name="Mourched A.-S."/>
            <person name="Charusanti P."/>
            <person name="Shaw S."/>
            <person name="Blin K."/>
            <person name="Weber T."/>
        </authorList>
    </citation>
    <scope>NUCLEOTIDE SEQUENCE</scope>
    <source>
        <strain evidence="13">NBC_00303</strain>
    </source>
</reference>
<proteinExistence type="inferred from homology"/>
<feature type="binding site" evidence="11">
    <location>
        <position position="63"/>
    </location>
    <ligand>
        <name>[4Fe-4S] cluster</name>
        <dbReference type="ChEBI" id="CHEBI:49883"/>
    </ligand>
</feature>
<dbReference type="RefSeq" id="WP_037632139.1">
    <property type="nucleotide sequence ID" value="NZ_JBHWBJ010000027.1"/>
</dbReference>
<dbReference type="PROSITE" id="PS51674">
    <property type="entry name" value="4FE4S_WBL"/>
    <property type="match status" value="1"/>
</dbReference>
<keyword evidence="10 11" id="KW-0804">Transcription</keyword>
<evidence type="ECO:0000256" key="3">
    <source>
        <dbReference type="ARBA" id="ARBA00022485"/>
    </source>
</evidence>
<evidence type="ECO:0000313" key="13">
    <source>
        <dbReference type="EMBL" id="WUN84471.1"/>
    </source>
</evidence>
<comment type="cofactor">
    <cofactor evidence="11">
        <name>[4Fe-4S] cluster</name>
        <dbReference type="ChEBI" id="CHEBI:49883"/>
    </cofactor>
    <text evidence="11">Binds 1 [4Fe-4S] cluster per subunit. Following nitrosylation of the [4Fe-4S] cluster binds 1 [4Fe-8(NO)] cluster per subunit.</text>
</comment>
<feature type="domain" description="4Fe-4S Wbl-type" evidence="12">
    <location>
        <begin position="22"/>
        <end position="87"/>
    </location>
</feature>
<dbReference type="EMBL" id="CP108036">
    <property type="protein sequence ID" value="WUN84471.1"/>
    <property type="molecule type" value="Genomic_DNA"/>
</dbReference>
<evidence type="ECO:0000256" key="7">
    <source>
        <dbReference type="ARBA" id="ARBA00023015"/>
    </source>
</evidence>
<keyword evidence="14" id="KW-1185">Reference proteome</keyword>
<name>A0ABZ1QPJ1_9ACTN</name>
<comment type="PTM">
    <text evidence="11">The Fe-S cluster can be nitrosylated by nitric oxide (NO).</text>
</comment>
<dbReference type="PANTHER" id="PTHR38839">
    <property type="entry name" value="TRANSCRIPTIONAL REGULATOR WHID-RELATED"/>
    <property type="match status" value="1"/>
</dbReference>
<evidence type="ECO:0000256" key="8">
    <source>
        <dbReference type="ARBA" id="ARBA00023125"/>
    </source>
</evidence>
<evidence type="ECO:0000256" key="11">
    <source>
        <dbReference type="HAMAP-Rule" id="MF_01479"/>
    </source>
</evidence>
<evidence type="ECO:0000259" key="12">
    <source>
        <dbReference type="PROSITE" id="PS51674"/>
    </source>
</evidence>
<evidence type="ECO:0000256" key="6">
    <source>
        <dbReference type="ARBA" id="ARBA00023014"/>
    </source>
</evidence>
<keyword evidence="11" id="KW-0963">Cytoplasm</keyword>
<keyword evidence="6 11" id="KW-0411">Iron-sulfur</keyword>
<evidence type="ECO:0000256" key="4">
    <source>
        <dbReference type="ARBA" id="ARBA00022723"/>
    </source>
</evidence>
<dbReference type="InterPro" id="IPR034768">
    <property type="entry name" value="4FE4S_WBL"/>
</dbReference>
<keyword evidence="4 11" id="KW-0479">Metal-binding</keyword>
<feature type="binding site" evidence="11">
    <location>
        <position position="23"/>
    </location>
    <ligand>
        <name>[4Fe-4S] cluster</name>
        <dbReference type="ChEBI" id="CHEBI:49883"/>
    </ligand>
</feature>
<dbReference type="Proteomes" id="UP001432312">
    <property type="component" value="Chromosome"/>
</dbReference>
<comment type="subcellular location">
    <subcellularLocation>
        <location evidence="1 11">Cytoplasm</location>
    </subcellularLocation>
</comment>
<keyword evidence="7 11" id="KW-0805">Transcription regulation</keyword>
<dbReference type="HAMAP" id="MF_01479">
    <property type="entry name" value="WhiB"/>
    <property type="match status" value="1"/>
</dbReference>
<evidence type="ECO:0000256" key="10">
    <source>
        <dbReference type="ARBA" id="ARBA00023163"/>
    </source>
</evidence>
<keyword evidence="8 11" id="KW-0238">DNA-binding</keyword>
<keyword evidence="9 11" id="KW-1015">Disulfide bond</keyword>
<evidence type="ECO:0000256" key="5">
    <source>
        <dbReference type="ARBA" id="ARBA00023004"/>
    </source>
</evidence>
<evidence type="ECO:0000256" key="1">
    <source>
        <dbReference type="ARBA" id="ARBA00004496"/>
    </source>
</evidence>
<sequence length="100" mass="10841">MPNSSRLPAPLLQNWAWQAEAVCREVGSEPFFGPAEEEGRRGRKESDRQAKSLCGTCPVVEACLHHALATHEPHGVWGGLTARERRLLLSPGAMATLPSA</sequence>
<comment type="function">
    <text evidence="11">Acts as a transcriptional regulator. Probably redox-responsive. The apo- but not holo-form probably binds DNA.</text>
</comment>
<keyword evidence="3 11" id="KW-0004">4Fe-4S</keyword>
<dbReference type="Pfam" id="PF02467">
    <property type="entry name" value="Whib"/>
    <property type="match status" value="1"/>
</dbReference>
<keyword evidence="5 11" id="KW-0408">Iron</keyword>
<evidence type="ECO:0000313" key="14">
    <source>
        <dbReference type="Proteomes" id="UP001432312"/>
    </source>
</evidence>